<dbReference type="AlphaFoldDB" id="A0A2G5B6Y0"/>
<dbReference type="OrthoDB" id="6500128at2759"/>
<dbReference type="SMART" id="SM00382">
    <property type="entry name" value="AAA"/>
    <property type="match status" value="1"/>
</dbReference>
<evidence type="ECO:0000256" key="3">
    <source>
        <dbReference type="ARBA" id="ARBA00022448"/>
    </source>
</evidence>
<keyword evidence="7" id="KW-0067">ATP-binding</keyword>
<dbReference type="InterPro" id="IPR044726">
    <property type="entry name" value="ABCC_6TM_D2"/>
</dbReference>
<dbReference type="Proteomes" id="UP000242474">
    <property type="component" value="Unassembled WGS sequence"/>
</dbReference>
<keyword evidence="8 11" id="KW-1133">Transmembrane helix</keyword>
<dbReference type="PROSITE" id="PS00211">
    <property type="entry name" value="ABC_TRANSPORTER_1"/>
    <property type="match status" value="1"/>
</dbReference>
<dbReference type="EMBL" id="KZ303513">
    <property type="protein sequence ID" value="PIA14732.1"/>
    <property type="molecule type" value="Genomic_DNA"/>
</dbReference>
<dbReference type="InterPro" id="IPR003439">
    <property type="entry name" value="ABC_transporter-like_ATP-bd"/>
</dbReference>
<protein>
    <submittedName>
        <fullName evidence="14">P-loop containing nucleoside triphosphate hydrolase protein</fullName>
    </submittedName>
</protein>
<dbReference type="GO" id="GO:0005524">
    <property type="term" value="F:ATP binding"/>
    <property type="evidence" value="ECO:0007669"/>
    <property type="project" value="UniProtKB-KW"/>
</dbReference>
<evidence type="ECO:0000256" key="8">
    <source>
        <dbReference type="ARBA" id="ARBA00022989"/>
    </source>
</evidence>
<dbReference type="InterPro" id="IPR017871">
    <property type="entry name" value="ABC_transporter-like_CS"/>
</dbReference>
<feature type="domain" description="ABC transporter" evidence="12">
    <location>
        <begin position="521"/>
        <end position="755"/>
    </location>
</feature>
<keyword evidence="5" id="KW-0677">Repeat</keyword>
<feature type="transmembrane region" description="Helical" evidence="11">
    <location>
        <begin position="326"/>
        <end position="350"/>
    </location>
</feature>
<dbReference type="InterPro" id="IPR027417">
    <property type="entry name" value="P-loop_NTPase"/>
</dbReference>
<gene>
    <name evidence="14" type="ORF">COEREDRAFT_82491</name>
</gene>
<organism evidence="14 15">
    <name type="scientific">Coemansia reversa (strain ATCC 12441 / NRRL 1564)</name>
    <dbReference type="NCBI Taxonomy" id="763665"/>
    <lineage>
        <taxon>Eukaryota</taxon>
        <taxon>Fungi</taxon>
        <taxon>Fungi incertae sedis</taxon>
        <taxon>Zoopagomycota</taxon>
        <taxon>Kickxellomycotina</taxon>
        <taxon>Kickxellomycetes</taxon>
        <taxon>Kickxellales</taxon>
        <taxon>Kickxellaceae</taxon>
        <taxon>Coemansia</taxon>
    </lineage>
</organism>
<evidence type="ECO:0000256" key="9">
    <source>
        <dbReference type="ARBA" id="ARBA00023136"/>
    </source>
</evidence>
<feature type="domain" description="ABC transmembrane type-1" evidence="13">
    <location>
        <begin position="199"/>
        <end position="483"/>
    </location>
</feature>
<keyword evidence="14" id="KW-0378">Hydrolase</keyword>
<keyword evidence="3" id="KW-0813">Transport</keyword>
<accession>A0A2G5B6Y0</accession>
<feature type="region of interest" description="Disordered" evidence="10">
    <location>
        <begin position="140"/>
        <end position="159"/>
    </location>
</feature>
<keyword evidence="15" id="KW-1185">Reference proteome</keyword>
<evidence type="ECO:0000259" key="12">
    <source>
        <dbReference type="PROSITE" id="PS50893"/>
    </source>
</evidence>
<evidence type="ECO:0000313" key="15">
    <source>
        <dbReference type="Proteomes" id="UP000242474"/>
    </source>
</evidence>
<evidence type="ECO:0000256" key="4">
    <source>
        <dbReference type="ARBA" id="ARBA00022692"/>
    </source>
</evidence>
<dbReference type="InterPro" id="IPR050173">
    <property type="entry name" value="ABC_transporter_C-like"/>
</dbReference>
<dbReference type="GO" id="GO:0140359">
    <property type="term" value="F:ABC-type transporter activity"/>
    <property type="evidence" value="ECO:0007669"/>
    <property type="project" value="InterPro"/>
</dbReference>
<dbReference type="GO" id="GO:0000329">
    <property type="term" value="C:fungal-type vacuole membrane"/>
    <property type="evidence" value="ECO:0007669"/>
    <property type="project" value="UniProtKB-ARBA"/>
</dbReference>
<feature type="compositionally biased region" description="Polar residues" evidence="10">
    <location>
        <begin position="140"/>
        <end position="154"/>
    </location>
</feature>
<evidence type="ECO:0000256" key="5">
    <source>
        <dbReference type="ARBA" id="ARBA00022737"/>
    </source>
</evidence>
<dbReference type="CDD" id="cd18580">
    <property type="entry name" value="ABC_6TM_ABCC_D2"/>
    <property type="match status" value="1"/>
</dbReference>
<evidence type="ECO:0000259" key="13">
    <source>
        <dbReference type="PROSITE" id="PS50929"/>
    </source>
</evidence>
<feature type="transmembrane region" description="Helical" evidence="11">
    <location>
        <begin position="236"/>
        <end position="256"/>
    </location>
</feature>
<dbReference type="GO" id="GO:0016887">
    <property type="term" value="F:ATP hydrolysis activity"/>
    <property type="evidence" value="ECO:0007669"/>
    <property type="project" value="InterPro"/>
</dbReference>
<dbReference type="InterPro" id="IPR036640">
    <property type="entry name" value="ABC1_TM_sf"/>
</dbReference>
<dbReference type="STRING" id="763665.A0A2G5B6Y0"/>
<dbReference type="Pfam" id="PF00664">
    <property type="entry name" value="ABC_membrane"/>
    <property type="match status" value="1"/>
</dbReference>
<keyword evidence="9 11" id="KW-0472">Membrane</keyword>
<dbReference type="PANTHER" id="PTHR24223">
    <property type="entry name" value="ATP-BINDING CASSETTE SUB-FAMILY C"/>
    <property type="match status" value="1"/>
</dbReference>
<sequence length="762" mass="84590">MRVSLARAVYSRADVYILDDPLAAVDSHVSKHIFTNVLGPKGILQSRARILVTNAVQYLNNVDNIVMLCDGEIIEQSSFVQAMEKQREIFEFIHRHFEDAQSSSENSSMLSDIEYAENGLGKIDCRNSSQQLLGRTDTDATNGAAVQSGDTTLSGEDRQTEDVGRIISAESRRKGKVAWSTYSTYVNASGKGNVTMLYIGFLLAVIGDVCANMWLKYWSSSSTDTSKSNLTSTHSPFYYLYIYGGIGLFGAAISLLKALVLWTRCSIRASTVVHQNMLTGVIRSPMSFFDTTPIGRILNRFSSDVESCDQELSSEISNLMDSLAQILSALAIIAITIPHLLVITPLLAYASRYYQKLYIKSSRELRRLYSTTRSPIFAQFHESAAGITTIRAYSQQSRFITENEYRIGQNIRVDNASLLLDQWLAMRLETIGNFLKLGAAVNAIATMHRSGTGDGSLIGVVISSTFVISGATNWLMRTISDIEVCMTHLERAAEYAALPAEAANIIEDCRPKEVWPEKGMVEFRNYSTRYRNGLDLALKDMTFRVMPRQKVGIVGRTGAGKSSLTLALFRIIEAAGGQILLDGEDISKYGLFDVRSKLSIIPQDAVLFAGTVRENLDPFNNYSDQEIWRVLEQANLAEYIRNKHKGLEFMVAQNGSNFSAGQRQLICLARALLKHAKILVLDEATAAIDNTTDVIIQQTIKREFKDCTVLTIAHRLNTVIDSDMVLVVDEGRLAEYDTPQNLLANKQSIFTKLVEEAQNSNA</sequence>
<dbReference type="CDD" id="cd03244">
    <property type="entry name" value="ABCC_MRP_domain2"/>
    <property type="match status" value="1"/>
</dbReference>
<evidence type="ECO:0000256" key="1">
    <source>
        <dbReference type="ARBA" id="ARBA00004128"/>
    </source>
</evidence>
<keyword evidence="4 11" id="KW-0812">Transmembrane</keyword>
<keyword evidence="6" id="KW-0547">Nucleotide-binding</keyword>
<comment type="subcellular location">
    <subcellularLocation>
        <location evidence="1">Vacuole membrane</location>
        <topology evidence="1">Multi-pass membrane protein</topology>
    </subcellularLocation>
</comment>
<name>A0A2G5B6Y0_COERN</name>
<dbReference type="PROSITE" id="PS50893">
    <property type="entry name" value="ABC_TRANSPORTER_2"/>
    <property type="match status" value="1"/>
</dbReference>
<dbReference type="InterPro" id="IPR003593">
    <property type="entry name" value="AAA+_ATPase"/>
</dbReference>
<feature type="transmembrane region" description="Helical" evidence="11">
    <location>
        <begin position="196"/>
        <end position="215"/>
    </location>
</feature>
<dbReference type="FunFam" id="3.40.50.300:FF:000074">
    <property type="entry name" value="Multidrug resistance-associated protein 5 isoform 1"/>
    <property type="match status" value="1"/>
</dbReference>
<evidence type="ECO:0000256" key="2">
    <source>
        <dbReference type="ARBA" id="ARBA00009726"/>
    </source>
</evidence>
<comment type="similarity">
    <text evidence="2">Belongs to the ABC transporter superfamily. ABCC family. Conjugate transporter (TC 3.A.1.208) subfamily.</text>
</comment>
<dbReference type="Gene3D" id="1.20.1560.10">
    <property type="entry name" value="ABC transporter type 1, transmembrane domain"/>
    <property type="match status" value="1"/>
</dbReference>
<reference evidence="14 15" key="1">
    <citation type="journal article" date="2015" name="Genome Biol. Evol.">
        <title>Phylogenomic analyses indicate that early fungi evolved digesting cell walls of algal ancestors of land plants.</title>
        <authorList>
            <person name="Chang Y."/>
            <person name="Wang S."/>
            <person name="Sekimoto S."/>
            <person name="Aerts A.L."/>
            <person name="Choi C."/>
            <person name="Clum A."/>
            <person name="LaButti K.M."/>
            <person name="Lindquist E.A."/>
            <person name="Yee Ngan C."/>
            <person name="Ohm R.A."/>
            <person name="Salamov A.A."/>
            <person name="Grigoriev I.V."/>
            <person name="Spatafora J.W."/>
            <person name="Berbee M.L."/>
        </authorList>
    </citation>
    <scope>NUCLEOTIDE SEQUENCE [LARGE SCALE GENOMIC DNA]</scope>
    <source>
        <strain evidence="14 15">NRRL 1564</strain>
    </source>
</reference>
<dbReference type="PANTHER" id="PTHR24223:SF443">
    <property type="entry name" value="MULTIDRUG-RESISTANCE LIKE PROTEIN 1, ISOFORM I"/>
    <property type="match status" value="1"/>
</dbReference>
<dbReference type="SUPFAM" id="SSF52540">
    <property type="entry name" value="P-loop containing nucleoside triphosphate hydrolases"/>
    <property type="match status" value="2"/>
</dbReference>
<evidence type="ECO:0000256" key="10">
    <source>
        <dbReference type="SAM" id="MobiDB-lite"/>
    </source>
</evidence>
<evidence type="ECO:0000256" key="11">
    <source>
        <dbReference type="SAM" id="Phobius"/>
    </source>
</evidence>
<evidence type="ECO:0000256" key="6">
    <source>
        <dbReference type="ARBA" id="ARBA00022741"/>
    </source>
</evidence>
<dbReference type="FunFam" id="1.20.1560.10:FF:000013">
    <property type="entry name" value="ABC transporter C family member 2"/>
    <property type="match status" value="1"/>
</dbReference>
<dbReference type="Gene3D" id="3.40.50.300">
    <property type="entry name" value="P-loop containing nucleotide triphosphate hydrolases"/>
    <property type="match status" value="2"/>
</dbReference>
<dbReference type="PROSITE" id="PS50929">
    <property type="entry name" value="ABC_TM1F"/>
    <property type="match status" value="1"/>
</dbReference>
<dbReference type="SUPFAM" id="SSF90123">
    <property type="entry name" value="ABC transporter transmembrane region"/>
    <property type="match status" value="1"/>
</dbReference>
<proteinExistence type="inferred from homology"/>
<dbReference type="InterPro" id="IPR011527">
    <property type="entry name" value="ABC1_TM_dom"/>
</dbReference>
<evidence type="ECO:0000313" key="14">
    <source>
        <dbReference type="EMBL" id="PIA14732.1"/>
    </source>
</evidence>
<dbReference type="Pfam" id="PF00005">
    <property type="entry name" value="ABC_tran"/>
    <property type="match status" value="1"/>
</dbReference>
<evidence type="ECO:0000256" key="7">
    <source>
        <dbReference type="ARBA" id="ARBA00022840"/>
    </source>
</evidence>